<dbReference type="GO" id="GO:0043565">
    <property type="term" value="F:sequence-specific DNA binding"/>
    <property type="evidence" value="ECO:0007669"/>
    <property type="project" value="InterPro"/>
</dbReference>
<dbReference type="Gene3D" id="1.10.10.60">
    <property type="entry name" value="Homeodomain-like"/>
    <property type="match status" value="1"/>
</dbReference>
<keyword evidence="4" id="KW-1185">Reference proteome</keyword>
<sequence length="333" mass="36145">MSGLAALIPDFPLSPGRQAAHLGPSGAERLGPVAVDLVSGWPAEGVEATAELPPAARWRALVENVRAFVRHDLRDPALTPALTAEAQHISVSPLHRIFGEENDGESVAAWIRRRLEQAHREFADPAPRGTPVDVPATRCGLPRPDDFSRAFRTAYGPSPHDHRRPAPGGDRPWARRIGSRLPGRGGPGANRAWTHRQRPAAPTGHRGPRGGSPHALSVDVPTPPGTFPGDRRACPVPPVSRPARPVRRGRRRCRGGRPRSTPPSRPAPTPTPRSPGPVRPRRGRGPVRRAGDGMWRPRRVDGCSDRHREHQWCRPQREQVGGLAQPVGLVDGQ</sequence>
<evidence type="ECO:0000259" key="2">
    <source>
        <dbReference type="PROSITE" id="PS01124"/>
    </source>
</evidence>
<protein>
    <recommendedName>
        <fullName evidence="2">HTH araC/xylS-type domain-containing protein</fullName>
    </recommendedName>
</protein>
<evidence type="ECO:0000256" key="1">
    <source>
        <dbReference type="SAM" id="MobiDB-lite"/>
    </source>
</evidence>
<accession>E4N1S3</accession>
<dbReference type="PROSITE" id="PS01124">
    <property type="entry name" value="HTH_ARAC_FAMILY_2"/>
    <property type="match status" value="1"/>
</dbReference>
<gene>
    <name evidence="3" type="ordered locus">KSE_63485</name>
</gene>
<dbReference type="InterPro" id="IPR018060">
    <property type="entry name" value="HTH_AraC"/>
</dbReference>
<dbReference type="Proteomes" id="UP000007076">
    <property type="component" value="Chromosome"/>
</dbReference>
<feature type="compositionally biased region" description="Basic and acidic residues" evidence="1">
    <location>
        <begin position="298"/>
        <end position="310"/>
    </location>
</feature>
<evidence type="ECO:0000313" key="3">
    <source>
        <dbReference type="EMBL" id="BAJ32107.1"/>
    </source>
</evidence>
<proteinExistence type="predicted"/>
<dbReference type="AlphaFoldDB" id="E4N1S3"/>
<dbReference type="KEGG" id="ksk:KSE_63485"/>
<feature type="compositionally biased region" description="Pro residues" evidence="1">
    <location>
        <begin position="260"/>
        <end position="278"/>
    </location>
</feature>
<evidence type="ECO:0000313" key="4">
    <source>
        <dbReference type="Proteomes" id="UP000007076"/>
    </source>
</evidence>
<feature type="compositionally biased region" description="Basic residues" evidence="1">
    <location>
        <begin position="244"/>
        <end position="257"/>
    </location>
</feature>
<feature type="domain" description="HTH araC/xylS-type" evidence="2">
    <location>
        <begin position="63"/>
        <end position="165"/>
    </location>
</feature>
<dbReference type="GO" id="GO:0003700">
    <property type="term" value="F:DNA-binding transcription factor activity"/>
    <property type="evidence" value="ECO:0007669"/>
    <property type="project" value="InterPro"/>
</dbReference>
<dbReference type="HOGENOM" id="CLU_833612_0_0_11"/>
<dbReference type="eggNOG" id="COG2207">
    <property type="taxonomic scope" value="Bacteria"/>
</dbReference>
<organism evidence="3 4">
    <name type="scientific">Kitasatospora setae (strain ATCC 33774 / DSM 43861 / JCM 3304 / KCC A-0304 / NBRC 14216 / KM-6054)</name>
    <name type="common">Streptomyces setae</name>
    <dbReference type="NCBI Taxonomy" id="452652"/>
    <lineage>
        <taxon>Bacteria</taxon>
        <taxon>Bacillati</taxon>
        <taxon>Actinomycetota</taxon>
        <taxon>Actinomycetes</taxon>
        <taxon>Kitasatosporales</taxon>
        <taxon>Streptomycetaceae</taxon>
        <taxon>Kitasatospora</taxon>
    </lineage>
</organism>
<name>E4N1S3_KITSK</name>
<reference evidence="3 4" key="1">
    <citation type="journal article" date="2010" name="DNA Res.">
        <title>Genome sequence of Kitasatospora setae NBRC 14216T: an evolutionary snapshot of the family Streptomycetaceae.</title>
        <authorList>
            <person name="Ichikawa N."/>
            <person name="Oguchi A."/>
            <person name="Ikeda H."/>
            <person name="Ishikawa J."/>
            <person name="Kitani S."/>
            <person name="Watanabe Y."/>
            <person name="Nakamura S."/>
            <person name="Katano Y."/>
            <person name="Kishi E."/>
            <person name="Sasagawa M."/>
            <person name="Ankai A."/>
            <person name="Fukui S."/>
            <person name="Hashimoto Y."/>
            <person name="Kamata S."/>
            <person name="Otoguro M."/>
            <person name="Tanikawa S."/>
            <person name="Nihira T."/>
            <person name="Horinouchi S."/>
            <person name="Ohnishi Y."/>
            <person name="Hayakawa M."/>
            <person name="Kuzuyama T."/>
            <person name="Arisawa A."/>
            <person name="Nomoto F."/>
            <person name="Miura H."/>
            <person name="Takahashi Y."/>
            <person name="Fujita N."/>
        </authorList>
    </citation>
    <scope>NUCLEOTIDE SEQUENCE [LARGE SCALE GENOMIC DNA]</scope>
    <source>
        <strain evidence="4">ATCC 33774 / DSM 43861 / JCM 3304 / KCC A-0304 / NBRC 14216 / KM-6054</strain>
    </source>
</reference>
<dbReference type="EMBL" id="AP010968">
    <property type="protein sequence ID" value="BAJ32107.1"/>
    <property type="molecule type" value="Genomic_DNA"/>
</dbReference>
<dbReference type="SMART" id="SM00342">
    <property type="entry name" value="HTH_ARAC"/>
    <property type="match status" value="1"/>
</dbReference>
<feature type="region of interest" description="Disordered" evidence="1">
    <location>
        <begin position="124"/>
        <end position="310"/>
    </location>
</feature>